<accession>A0ACC1IL97</accession>
<organism evidence="1 2">
    <name type="scientific">Kickxella alabastrina</name>
    <dbReference type="NCBI Taxonomy" id="61397"/>
    <lineage>
        <taxon>Eukaryota</taxon>
        <taxon>Fungi</taxon>
        <taxon>Fungi incertae sedis</taxon>
        <taxon>Zoopagomycota</taxon>
        <taxon>Kickxellomycotina</taxon>
        <taxon>Kickxellomycetes</taxon>
        <taxon>Kickxellales</taxon>
        <taxon>Kickxellaceae</taxon>
        <taxon>Kickxella</taxon>
    </lineage>
</organism>
<dbReference type="EMBL" id="JANBPG010000901">
    <property type="protein sequence ID" value="KAJ1892996.1"/>
    <property type="molecule type" value="Genomic_DNA"/>
</dbReference>
<sequence length="970" mass="105613">MTAKRWWSPSHMLPLYILLSIIPFALCATANTCITNGHSLNRRANIPIDSSSLYKVALFKRNSLNAAAASALAVSGRQCTSDMQCVGYRNGDHNKPQGMGNADAIDSSRRKARLGEYACIDGTCRYVVKSGELCSRANNCAAFQLNRRWKLVASAQNTSSAIGQNVGTFDDDDDDDQAQAWCAPQFCTLESTCGGAWTLPGAPRDLPPGVDASKALTNGTISCCRGFLDNVQCGMYSGAVDTCSSGFSCVTPNIVDPSAMRDRMAISRSAIVELRQAALEDGTPMGKCVSQEPHQQVWIGVLLVLIGGATLNIGLNLQKYAFRKRQENIEADLADAAAIAADKTTAFSQSPSAPSEIYFYSSEALNTHQGGMAKRNSAAYLKGLAEDRHATLNAASVVFPVSAASNMRKAGNNAGILDSRAPASFTEDNGIIDVSDAACREQHKQHETASTNAKQLRFSSCKVPEDSDTHPIIPVAGRQPWKSRLRNKISERKLRNTPFSSPVWAIGLVIFILGNVVNFVALQFAPQSLVAPLGAVSLVTNVIIAPLLNNEKISMFDIGGIALIIAGCVIVVVFSGIVQQDYRLCVLIQLLKAKPTVLYLCLIFAAILAIYVFLWSIERGMARYLMENHEIGDEDDAANASTANAADSASAPGHPALGQSNEKSCRSLDKSLENTDKNNNISVGPLAIPTALWTDELWTTVYARAGSEDKVSHNKSDEKKQPVGEPPVGIRAFDDSTVVQQEQGKAWQSRLCASGDMNKVDSQRQLRDLLANMDMDYDRHDEANTTNISNALLHQKGSKRFGNTRMQSAYARVRSVLFTHPLMCLDRYIRPIRPTSRYVKYGLPLAYASLGSLMATLTTLFAKSLVHLLSVSLFEHDNQFTSFIAWGILLVTAFTAASQVYWINQGLLRYDALLQVPVFYVVWTVFDIIGGGVYFNEFKMFTTLKYVMFAIGVGVIFSGVGLLSHRMKRG</sequence>
<reference evidence="1" key="1">
    <citation type="submission" date="2022-07" db="EMBL/GenBank/DDBJ databases">
        <title>Phylogenomic reconstructions and comparative analyses of Kickxellomycotina fungi.</title>
        <authorList>
            <person name="Reynolds N.K."/>
            <person name="Stajich J.E."/>
            <person name="Barry K."/>
            <person name="Grigoriev I.V."/>
            <person name="Crous P."/>
            <person name="Smith M.E."/>
        </authorList>
    </citation>
    <scope>NUCLEOTIDE SEQUENCE</scope>
    <source>
        <strain evidence="1">Benny 63K</strain>
    </source>
</reference>
<evidence type="ECO:0000313" key="1">
    <source>
        <dbReference type="EMBL" id="KAJ1892996.1"/>
    </source>
</evidence>
<gene>
    <name evidence="1" type="ORF">LPJ66_006019</name>
</gene>
<dbReference type="Proteomes" id="UP001150581">
    <property type="component" value="Unassembled WGS sequence"/>
</dbReference>
<evidence type="ECO:0000313" key="2">
    <source>
        <dbReference type="Proteomes" id="UP001150581"/>
    </source>
</evidence>
<proteinExistence type="predicted"/>
<name>A0ACC1IL97_9FUNG</name>
<comment type="caution">
    <text evidence="1">The sequence shown here is derived from an EMBL/GenBank/DDBJ whole genome shotgun (WGS) entry which is preliminary data.</text>
</comment>
<protein>
    <submittedName>
        <fullName evidence="1">Uncharacterized protein</fullName>
    </submittedName>
</protein>
<keyword evidence="2" id="KW-1185">Reference proteome</keyword>